<dbReference type="PANTHER" id="PTHR43612">
    <property type="entry name" value="TRIFUNCTIONAL ENZYME SUBUNIT ALPHA"/>
    <property type="match status" value="1"/>
</dbReference>
<keyword evidence="18" id="KW-1185">Reference proteome</keyword>
<keyword evidence="7" id="KW-0560">Oxidoreductase</keyword>
<evidence type="ECO:0000256" key="4">
    <source>
        <dbReference type="ARBA" id="ARBA00012076"/>
    </source>
</evidence>
<evidence type="ECO:0000256" key="7">
    <source>
        <dbReference type="ARBA" id="ARBA00023002"/>
    </source>
</evidence>
<reference evidence="18" key="1">
    <citation type="journal article" date="2019" name="Int. J. Syst. Evol. Microbiol.">
        <title>The Global Catalogue of Microorganisms (GCM) 10K type strain sequencing project: providing services to taxonomists for standard genome sequencing and annotation.</title>
        <authorList>
            <consortium name="The Broad Institute Genomics Platform"/>
            <consortium name="The Broad Institute Genome Sequencing Center for Infectious Disease"/>
            <person name="Wu L."/>
            <person name="Ma J."/>
        </authorList>
    </citation>
    <scope>NUCLEOTIDE SEQUENCE [LARGE SCALE GENOMIC DNA]</scope>
    <source>
        <strain evidence="18">JCM 15608</strain>
    </source>
</reference>
<name>A0ABP3WCK2_9GAMM</name>
<comment type="catalytic activity">
    <reaction evidence="13">
        <text>a (3S)-3-hydroxyacyl-CoA + NAD(+) = a 3-oxoacyl-CoA + NADH + H(+)</text>
        <dbReference type="Rhea" id="RHEA:22432"/>
        <dbReference type="ChEBI" id="CHEBI:15378"/>
        <dbReference type="ChEBI" id="CHEBI:57318"/>
        <dbReference type="ChEBI" id="CHEBI:57540"/>
        <dbReference type="ChEBI" id="CHEBI:57945"/>
        <dbReference type="ChEBI" id="CHEBI:90726"/>
        <dbReference type="EC" id="1.1.1.35"/>
    </reaction>
</comment>
<evidence type="ECO:0000256" key="1">
    <source>
        <dbReference type="ARBA" id="ARBA00005005"/>
    </source>
</evidence>
<dbReference type="Pfam" id="PF00725">
    <property type="entry name" value="3HCDH"/>
    <property type="match status" value="1"/>
</dbReference>
<keyword evidence="10" id="KW-0413">Isomerase</keyword>
<evidence type="ECO:0000256" key="12">
    <source>
        <dbReference type="ARBA" id="ARBA00023268"/>
    </source>
</evidence>
<sequence length="727" mass="77968">MLYQGNSLSAQLLTDGIVEFSFDAQGSVNKFDQATFAEFIAVIAAIRACDEAKGVIVTSAKSTFLVGADITEFLDIFKRDEATLVPWIKKASDVFDAFEDLDMPTVAAINGVALGGGCEMTLACDYRVGDSNINIGLPEVKLGIMPGFGGTVRLPRIIGADNAIEWMSTGKSYKAEEALNVGLLDSAVAPESLRSAALKILKQAIDGKLDWRAKRQCKLEPLKLSKLEQLMTFSTCKGMIAAKAGKHYPSPMVMVNTVEAAANSGRAEAMALENQGFAKLAKTDSATAQIGLFMADQVVKGKAKKAAKLVDKPVNKAAVLGAGIMGGGIAYQSAYKGTPIVMKDINDKALTLGLATASNILTKQVERGRMSATKMAGVLTNITATLSYDAVKDVDVVVEAVVENPKVKAAVLAEVESYLSDEAILTSNTSTISIDLLAQSVKRPEKFCGMHFFNPVNRMPLVEIIRGKQTSDATIASVVAYAAKMGKSPIVVNDCPGFYVNRVLFPYFAGFSQLVLEGVDFAKIDKVMEKEFGWPMGPAYLLDVVGIDTADHCTGVMSAGFPQRMQKIENDPVSVLFENNRLGQKNSQGFYNHGTDKRGKATKVAAPEAYALFAEPATNNTLNAEQIIERLMIPMVNEVVRCLEEGVVDSAAEADMGLIYGIGFPPFRGGAIRYLETLGLNNFINAADKYAHLGEIYQVTDGLREMAASGKSYFNSDVKTASAHNAK</sequence>
<evidence type="ECO:0000256" key="3">
    <source>
        <dbReference type="ARBA" id="ARBA00008750"/>
    </source>
</evidence>
<dbReference type="Gene3D" id="1.10.1040.50">
    <property type="match status" value="1"/>
</dbReference>
<organism evidence="17 18">
    <name type="scientific">Colwellia asteriadis</name>
    <dbReference type="NCBI Taxonomy" id="517723"/>
    <lineage>
        <taxon>Bacteria</taxon>
        <taxon>Pseudomonadati</taxon>
        <taxon>Pseudomonadota</taxon>
        <taxon>Gammaproteobacteria</taxon>
        <taxon>Alteromonadales</taxon>
        <taxon>Colwelliaceae</taxon>
        <taxon>Colwellia</taxon>
    </lineage>
</organism>
<dbReference type="Pfam" id="PF02737">
    <property type="entry name" value="3HCDH_N"/>
    <property type="match status" value="1"/>
</dbReference>
<keyword evidence="8" id="KW-0520">NAD</keyword>
<feature type="domain" description="3-hydroxyacyl-CoA dehydrogenase C-terminal" evidence="15">
    <location>
        <begin position="497"/>
        <end position="592"/>
    </location>
</feature>
<dbReference type="PROSITE" id="PS00166">
    <property type="entry name" value="ENOYL_COA_HYDRATASE"/>
    <property type="match status" value="1"/>
</dbReference>
<evidence type="ECO:0000256" key="6">
    <source>
        <dbReference type="ARBA" id="ARBA00022963"/>
    </source>
</evidence>
<comment type="caution">
    <text evidence="17">The sequence shown here is derived from an EMBL/GenBank/DDBJ whole genome shotgun (WGS) entry which is preliminary data.</text>
</comment>
<comment type="similarity">
    <text evidence="14">Belongs to the enoyl-CoA hydratase/isomerase family.</text>
</comment>
<dbReference type="InterPro" id="IPR050136">
    <property type="entry name" value="FA_oxidation_alpha_subunit"/>
</dbReference>
<dbReference type="NCBIfam" id="TIGR02437">
    <property type="entry name" value="FadB"/>
    <property type="match status" value="1"/>
</dbReference>
<protein>
    <recommendedName>
        <fullName evidence="4">enoyl-CoA hydratase</fullName>
        <ecNumber evidence="4">4.2.1.17</ecNumber>
    </recommendedName>
</protein>
<dbReference type="Proteomes" id="UP001500021">
    <property type="component" value="Unassembled WGS sequence"/>
</dbReference>
<dbReference type="Gene3D" id="3.40.50.720">
    <property type="entry name" value="NAD(P)-binding Rossmann-like Domain"/>
    <property type="match status" value="1"/>
</dbReference>
<evidence type="ECO:0000259" key="16">
    <source>
        <dbReference type="Pfam" id="PF02737"/>
    </source>
</evidence>
<evidence type="ECO:0000256" key="9">
    <source>
        <dbReference type="ARBA" id="ARBA00023098"/>
    </source>
</evidence>
<evidence type="ECO:0000256" key="10">
    <source>
        <dbReference type="ARBA" id="ARBA00023235"/>
    </source>
</evidence>
<dbReference type="NCBIfam" id="NF008727">
    <property type="entry name" value="PRK11730.1"/>
    <property type="match status" value="1"/>
</dbReference>
<accession>A0ABP3WCK2</accession>
<dbReference type="InterPro" id="IPR008927">
    <property type="entry name" value="6-PGluconate_DH-like_C_sf"/>
</dbReference>
<dbReference type="PANTHER" id="PTHR43612:SF3">
    <property type="entry name" value="TRIFUNCTIONAL ENZYME SUBUNIT ALPHA, MITOCHONDRIAL"/>
    <property type="match status" value="1"/>
</dbReference>
<dbReference type="Gene3D" id="3.90.226.10">
    <property type="entry name" value="2-enoyl-CoA Hydratase, Chain A, domain 1"/>
    <property type="match status" value="1"/>
</dbReference>
<evidence type="ECO:0000259" key="15">
    <source>
        <dbReference type="Pfam" id="PF00725"/>
    </source>
</evidence>
<evidence type="ECO:0000313" key="18">
    <source>
        <dbReference type="Proteomes" id="UP001500021"/>
    </source>
</evidence>
<keyword evidence="9" id="KW-0443">Lipid metabolism</keyword>
<evidence type="ECO:0000313" key="17">
    <source>
        <dbReference type="EMBL" id="GAA0812121.1"/>
    </source>
</evidence>
<dbReference type="SUPFAM" id="SSF52096">
    <property type="entry name" value="ClpP/crotonase"/>
    <property type="match status" value="1"/>
</dbReference>
<dbReference type="InterPro" id="IPR029045">
    <property type="entry name" value="ClpP/crotonase-like_dom_sf"/>
</dbReference>
<comment type="similarity">
    <text evidence="3">In the N-terminal section; belongs to the enoyl-CoA hydratase/isomerase family.</text>
</comment>
<evidence type="ECO:0000256" key="8">
    <source>
        <dbReference type="ARBA" id="ARBA00023027"/>
    </source>
</evidence>
<feature type="domain" description="3-hydroxyacyl-CoA dehydrogenase NAD binding" evidence="16">
    <location>
        <begin position="316"/>
        <end position="495"/>
    </location>
</feature>
<dbReference type="InterPro" id="IPR006176">
    <property type="entry name" value="3-OHacyl-CoA_DH_NAD-bd"/>
</dbReference>
<dbReference type="SUPFAM" id="SSF51735">
    <property type="entry name" value="NAD(P)-binding Rossmann-fold domains"/>
    <property type="match status" value="1"/>
</dbReference>
<gene>
    <name evidence="17" type="primary">fadB</name>
    <name evidence="17" type="ORF">GCM10009111_05650</name>
</gene>
<dbReference type="InterPro" id="IPR006108">
    <property type="entry name" value="3HC_DH_C"/>
</dbReference>
<evidence type="ECO:0000256" key="5">
    <source>
        <dbReference type="ARBA" id="ARBA00022832"/>
    </source>
</evidence>
<keyword evidence="12" id="KW-0511">Multifunctional enzyme</keyword>
<evidence type="ECO:0000256" key="11">
    <source>
        <dbReference type="ARBA" id="ARBA00023239"/>
    </source>
</evidence>
<evidence type="ECO:0000256" key="2">
    <source>
        <dbReference type="ARBA" id="ARBA00007005"/>
    </source>
</evidence>
<dbReference type="EC" id="4.2.1.17" evidence="4"/>
<evidence type="ECO:0000256" key="13">
    <source>
        <dbReference type="ARBA" id="ARBA00049556"/>
    </source>
</evidence>
<dbReference type="CDD" id="cd06558">
    <property type="entry name" value="crotonase-like"/>
    <property type="match status" value="1"/>
</dbReference>
<dbReference type="InterPro" id="IPR006180">
    <property type="entry name" value="3-OHacyl-CoA_DH_CS"/>
</dbReference>
<dbReference type="Pfam" id="PF00378">
    <property type="entry name" value="ECH_1"/>
    <property type="match status" value="1"/>
</dbReference>
<dbReference type="InterPro" id="IPR036291">
    <property type="entry name" value="NAD(P)-bd_dom_sf"/>
</dbReference>
<proteinExistence type="inferred from homology"/>
<dbReference type="InterPro" id="IPR018376">
    <property type="entry name" value="Enoyl-CoA_hyd/isom_CS"/>
</dbReference>
<dbReference type="InterPro" id="IPR012799">
    <property type="entry name" value="FadB"/>
</dbReference>
<keyword evidence="5" id="KW-0276">Fatty acid metabolism</keyword>
<keyword evidence="6" id="KW-0442">Lipid degradation</keyword>
<dbReference type="InterPro" id="IPR001753">
    <property type="entry name" value="Enoyl-CoA_hydra/iso"/>
</dbReference>
<comment type="pathway">
    <text evidence="1">Lipid metabolism; fatty acid beta-oxidation.</text>
</comment>
<dbReference type="RefSeq" id="WP_343814734.1">
    <property type="nucleotide sequence ID" value="NZ_BAAAFA010000001.1"/>
</dbReference>
<evidence type="ECO:0000256" key="14">
    <source>
        <dbReference type="RuleBase" id="RU003707"/>
    </source>
</evidence>
<dbReference type="SUPFAM" id="SSF48179">
    <property type="entry name" value="6-phosphogluconate dehydrogenase C-terminal domain-like"/>
    <property type="match status" value="2"/>
</dbReference>
<dbReference type="EMBL" id="BAAAFA010000001">
    <property type="protein sequence ID" value="GAA0812121.1"/>
    <property type="molecule type" value="Genomic_DNA"/>
</dbReference>
<dbReference type="PROSITE" id="PS00067">
    <property type="entry name" value="3HCDH"/>
    <property type="match status" value="1"/>
</dbReference>
<keyword evidence="11" id="KW-0456">Lyase</keyword>
<comment type="similarity">
    <text evidence="2">In the central section; belongs to the 3-hydroxyacyl-CoA dehydrogenase family.</text>
</comment>